<feature type="region of interest" description="Disordered" evidence="1">
    <location>
        <begin position="626"/>
        <end position="648"/>
    </location>
</feature>
<feature type="transmembrane region" description="Helical" evidence="2">
    <location>
        <begin position="55"/>
        <end position="74"/>
    </location>
</feature>
<evidence type="ECO:0000256" key="1">
    <source>
        <dbReference type="SAM" id="MobiDB-lite"/>
    </source>
</evidence>
<keyword evidence="4" id="KW-1185">Reference proteome</keyword>
<organism evidence="3 4">
    <name type="scientific">Hyphomonas hirschiana VP5</name>
    <dbReference type="NCBI Taxonomy" id="1280951"/>
    <lineage>
        <taxon>Bacteria</taxon>
        <taxon>Pseudomonadati</taxon>
        <taxon>Pseudomonadota</taxon>
        <taxon>Alphaproteobacteria</taxon>
        <taxon>Hyphomonadales</taxon>
        <taxon>Hyphomonadaceae</taxon>
        <taxon>Hyphomonas</taxon>
    </lineage>
</organism>
<dbReference type="EMBL" id="ARYI01000006">
    <property type="protein sequence ID" value="KCZ94709.1"/>
    <property type="molecule type" value="Genomic_DNA"/>
</dbReference>
<evidence type="ECO:0000313" key="3">
    <source>
        <dbReference type="EMBL" id="KCZ94709.1"/>
    </source>
</evidence>
<feature type="compositionally biased region" description="Low complexity" evidence="1">
    <location>
        <begin position="568"/>
        <end position="581"/>
    </location>
</feature>
<dbReference type="RefSeq" id="WP_011648428.1">
    <property type="nucleotide sequence ID" value="NZ_ARYI01000006.1"/>
</dbReference>
<feature type="compositionally biased region" description="Basic and acidic residues" evidence="1">
    <location>
        <begin position="738"/>
        <end position="754"/>
    </location>
</feature>
<keyword evidence="2" id="KW-0472">Membrane</keyword>
<comment type="caution">
    <text evidence="3">The sequence shown here is derived from an EMBL/GenBank/DDBJ whole genome shotgun (WGS) entry which is preliminary data.</text>
</comment>
<gene>
    <name evidence="3" type="ORF">HHI_07938</name>
</gene>
<evidence type="ECO:0000313" key="4">
    <source>
        <dbReference type="Proteomes" id="UP000025061"/>
    </source>
</evidence>
<dbReference type="PATRIC" id="fig|1280951.3.peg.1603"/>
<dbReference type="Proteomes" id="UP000025061">
    <property type="component" value="Unassembled WGS sequence"/>
</dbReference>
<feature type="compositionally biased region" description="Acidic residues" evidence="1">
    <location>
        <begin position="639"/>
        <end position="648"/>
    </location>
</feature>
<evidence type="ECO:0008006" key="5">
    <source>
        <dbReference type="Google" id="ProtNLM"/>
    </source>
</evidence>
<dbReference type="Pfam" id="PF13779">
    <property type="entry name" value="DUF4175"/>
    <property type="match status" value="2"/>
</dbReference>
<dbReference type="InterPro" id="IPR012683">
    <property type="entry name" value="CHP02302_TM"/>
</dbReference>
<dbReference type="OrthoDB" id="8477685at2"/>
<feature type="compositionally biased region" description="Gly residues" evidence="1">
    <location>
        <begin position="694"/>
        <end position="722"/>
    </location>
</feature>
<keyword evidence="2" id="KW-1133">Transmembrane helix</keyword>
<feature type="compositionally biased region" description="Low complexity" evidence="1">
    <location>
        <begin position="677"/>
        <end position="693"/>
    </location>
</feature>
<keyword evidence="2" id="KW-0812">Transmembrane</keyword>
<protein>
    <recommendedName>
        <fullName evidence="5">TIGR02302 family protein</fullName>
    </recommendedName>
</protein>
<reference evidence="3 4" key="1">
    <citation type="submission" date="2013-04" db="EMBL/GenBank/DDBJ databases">
        <title>Hyphomonas hirschiana VP5 Genome Sequencing.</title>
        <authorList>
            <person name="Lai Q."/>
            <person name="Shao Z."/>
        </authorList>
    </citation>
    <scope>NUCLEOTIDE SEQUENCE [LARGE SCALE GENOMIC DNA]</scope>
    <source>
        <strain evidence="3 4">VP5</strain>
    </source>
</reference>
<feature type="transmembrane region" description="Helical" evidence="2">
    <location>
        <begin position="29"/>
        <end position="49"/>
    </location>
</feature>
<feature type="region of interest" description="Disordered" evidence="1">
    <location>
        <begin position="664"/>
        <end position="779"/>
    </location>
</feature>
<evidence type="ECO:0000256" key="2">
    <source>
        <dbReference type="SAM" id="Phobius"/>
    </source>
</evidence>
<sequence length="894" mass="97056">MDHGEGLNTLGKKLAATRRRLTLLALGRAWWPAFVFIALFLAVALAGGFDRLSSFLAAAILPALMITALGLSWLSWRRYRSPSEADVVRALDRQSELRPVTSLTDRPADPAAGPASLWRAHRERLISEIGNLRLPRLKSEWAALDPYRLRYIVPVGVVALALVAGAAGPGRIGRALSPDLGALVGADKMIVEAWVTPPEHTGRAPIFLQADMKNVRVPVGSEITLRTQAPSAPKLILRGDRRKAERFSRTPEGAYEARARIEEDTRLTVNWWGERARWNFTILPDEVPLIAFDTLPEPGQRDQVTFKWKAGDDYGVTAVELAIRLRVPHPAAPDAEDRVPVPMPGAPGAKELAATAQLDLTRHRWVGLPVDLRLVARDGAGQEGFSEPVPFILPEKLFLDPLARAAQEARVTVLREPRPYAEVPKNEQAISDGAINTAATGRLDAAPDGVRQAALMLDAVTYRGEMFINDLGAFMGLRMALGTLQSAGTKQEADAVEPLLWSIALKLEHGSVADARARLEAARAALERALRDGASEEEIRRLMEAFRDAANEYLAAKMAEAMAGGLDGPAQQEDGQAQAGGDSLGGQDFEDMLNALQDLTETGAEEQARQLLSDITNMLENLEFQRGEGQGDGLPGEQAEGEEGDLPPEEQELTDAMRRLSEILREQRQLNDDTLAQQRGEQPGQMGEQPGEGSEQGEGGDMEGQGTGEGQEPGEDGGGAQEGEGEPGEGRGGTLAERQAELGRLVEELARRGGDSGGQGEEGGGTPGDGVDEDTLRGILDAQRRAERALEGGNEGRAVIDQERATQMLSELSREMANQIDQMRANRLGEQGQNSNDPLGRPLTGAGNDGQGIEIPSESERQRAKDILDELRRRYGEAEDEEEREYLRRLLERF</sequence>
<feature type="region of interest" description="Disordered" evidence="1">
    <location>
        <begin position="565"/>
        <end position="588"/>
    </location>
</feature>
<proteinExistence type="predicted"/>
<feature type="transmembrane region" description="Helical" evidence="2">
    <location>
        <begin position="149"/>
        <end position="168"/>
    </location>
</feature>
<feature type="compositionally biased region" description="Gly residues" evidence="1">
    <location>
        <begin position="755"/>
        <end position="768"/>
    </location>
</feature>
<feature type="region of interest" description="Disordered" evidence="1">
    <location>
        <begin position="829"/>
        <end position="864"/>
    </location>
</feature>
<name>A0A059FVK3_9PROT</name>
<dbReference type="AlphaFoldDB" id="A0A059FVK3"/>
<accession>A0A059FVK3</accession>